<comment type="caution">
    <text evidence="5">The sequence shown here is derived from an EMBL/GenBank/DDBJ whole genome shotgun (WGS) entry which is preliminary data.</text>
</comment>
<dbReference type="InterPro" id="IPR051324">
    <property type="entry name" value="Stress/Tellurium_Resist"/>
</dbReference>
<evidence type="ECO:0000256" key="2">
    <source>
        <dbReference type="SAM" id="MobiDB-lite"/>
    </source>
</evidence>
<accession>A0ABS6U8M0</accession>
<reference evidence="5 6" key="1">
    <citation type="submission" date="2020-11" db="EMBL/GenBank/DDBJ databases">
        <title>Pseudonocardia abyssalis sp. nov. and Pseudonocardia oceani sp. nov., description and phylogenomic analysis of two novel actinomycetes isolated from the deep Southern Ocean.</title>
        <authorList>
            <person name="Parra J."/>
        </authorList>
    </citation>
    <scope>NUCLEOTIDE SEQUENCE [LARGE SCALE GENOMIC DNA]</scope>
    <source>
        <strain evidence="6">KRD185</strain>
    </source>
</reference>
<dbReference type="PANTHER" id="PTHR32097">
    <property type="entry name" value="CAMP-BINDING PROTEIN 1-RELATED"/>
    <property type="match status" value="1"/>
</dbReference>
<evidence type="ECO:0000256" key="1">
    <source>
        <dbReference type="ARBA" id="ARBA00008775"/>
    </source>
</evidence>
<dbReference type="Pfam" id="PF02342">
    <property type="entry name" value="TerD"/>
    <property type="match status" value="1"/>
</dbReference>
<comment type="similarity">
    <text evidence="1">Belongs to the CAPAB/TerDEXZ family.</text>
</comment>
<name>A0ABS6U8M0_9PSEU</name>
<evidence type="ECO:0000259" key="4">
    <source>
        <dbReference type="Pfam" id="PF10138"/>
    </source>
</evidence>
<feature type="region of interest" description="Disordered" evidence="2">
    <location>
        <begin position="162"/>
        <end position="185"/>
    </location>
</feature>
<protein>
    <submittedName>
        <fullName evidence="5">VWA domain-containing protein</fullName>
    </submittedName>
</protein>
<dbReference type="RefSeq" id="WP_218590076.1">
    <property type="nucleotide sequence ID" value="NZ_JADQDE010000115.1"/>
</dbReference>
<organism evidence="5 6">
    <name type="scientific">Pseudonocardia oceani</name>
    <dbReference type="NCBI Taxonomy" id="2792013"/>
    <lineage>
        <taxon>Bacteria</taxon>
        <taxon>Bacillati</taxon>
        <taxon>Actinomycetota</taxon>
        <taxon>Actinomycetes</taxon>
        <taxon>Pseudonocardiales</taxon>
        <taxon>Pseudonocardiaceae</taxon>
        <taxon>Pseudonocardia</taxon>
    </lineage>
</organism>
<feature type="domain" description="TerD" evidence="3">
    <location>
        <begin position="5"/>
        <end position="158"/>
    </location>
</feature>
<evidence type="ECO:0000313" key="6">
    <source>
        <dbReference type="Proteomes" id="UP000694300"/>
    </source>
</evidence>
<evidence type="ECO:0000313" key="5">
    <source>
        <dbReference type="EMBL" id="MBW0128596.1"/>
    </source>
</evidence>
<dbReference type="PANTHER" id="PTHR32097:SF4">
    <property type="entry name" value="GENERAL STRESS PROTEIN 16U"/>
    <property type="match status" value="1"/>
</dbReference>
<dbReference type="EMBL" id="JADQDF010000001">
    <property type="protein sequence ID" value="MBW0128596.1"/>
    <property type="molecule type" value="Genomic_DNA"/>
</dbReference>
<proteinExistence type="inferred from homology"/>
<sequence length="406" mass="43568">MATASLTKGANAALAGTSVELVVDARGTESDVSALLLGSDQKVRTDDDLVFYNNPSKDGVSISGKTVSVQLSKIPRDVASVVVVVSADPTHPDTVFTTAPALTVNHRNSESIEFRPPDFVSRETVVVLAELYRRDEGWKVRAVGQGYASGLGGLATDYGVDVDADDERDPSAVSSANSTQPSSNQLVNLSKVENRAPALLGAARQAGQALSDAGVTGRRAAIYLVLAHDYGMEELYDSFAIQAFAERILAVSANLDDDGTVPVIFSGSREPFLEDMDLDNYRGRIGQLHTQVDWGWGHTVEAMRLAASHYQSSGARDPAIVLVQVSDEPSDKAEIRSLLQNTAALGVFWMFVGFGRGKLEFFKNLNASRSATFRNVSFYDAGKNPGAVPDEKFYSKLANGLAAWLR</sequence>
<feature type="compositionally biased region" description="Polar residues" evidence="2">
    <location>
        <begin position="172"/>
        <end position="185"/>
    </location>
</feature>
<dbReference type="InterPro" id="IPR019303">
    <property type="entry name" value="vWA_TerF_C"/>
</dbReference>
<dbReference type="Pfam" id="PF10138">
    <property type="entry name" value="vWA-TerF-like"/>
    <property type="match status" value="1"/>
</dbReference>
<dbReference type="CDD" id="cd06974">
    <property type="entry name" value="TerD_like"/>
    <property type="match status" value="1"/>
</dbReference>
<dbReference type="Proteomes" id="UP000694300">
    <property type="component" value="Unassembled WGS sequence"/>
</dbReference>
<keyword evidence="6" id="KW-1185">Reference proteome</keyword>
<evidence type="ECO:0000259" key="3">
    <source>
        <dbReference type="Pfam" id="PF02342"/>
    </source>
</evidence>
<feature type="domain" description="vWA found in TerF C terminus" evidence="4">
    <location>
        <begin position="219"/>
        <end position="406"/>
    </location>
</feature>
<gene>
    <name evidence="5" type="ORF">I4I82_12995</name>
</gene>
<dbReference type="InterPro" id="IPR003325">
    <property type="entry name" value="TerD"/>
</dbReference>